<reference evidence="1" key="1">
    <citation type="submission" date="2022-08" db="EMBL/GenBank/DDBJ databases">
        <title>Genome Sequence of Pycnoporus sanguineus.</title>
        <authorList>
            <person name="Buettner E."/>
        </authorList>
    </citation>
    <scope>NUCLEOTIDE SEQUENCE</scope>
    <source>
        <strain evidence="1">CG-C14</strain>
    </source>
</reference>
<protein>
    <submittedName>
        <fullName evidence="1">Uncharacterized protein</fullName>
    </submittedName>
</protein>
<sequence>MSLESDQQLAVGSSIPPFTSHAISVSLPTWVDNVEYEEGTKRVVEAMVTGYPRFFIHRSIQKLAGICEQKFGVHGERCMLFPTRKIAEQCREFMIDRSTKAGSPVPVRLVQFTICPDVADPSAPCQELHIVFFPGDQFPLAKQFWQHAGLGISSRRAERCLSLLQELMRRQSKRVSKIRRVTDREAGFGDAGADSPPTRWRQVCQRQAVADAERRVRNPDRRRLDQGAIAMRAVPLSAVLASSFGGGLFEARVVTHRRERRWGTTAVLWIVSVPPRLDAMVRTFAPFVSGQLLGFYEQRRGRGKRCDVSSAIV</sequence>
<dbReference type="Proteomes" id="UP001144978">
    <property type="component" value="Unassembled WGS sequence"/>
</dbReference>
<comment type="caution">
    <text evidence="1">The sequence shown here is derived from an EMBL/GenBank/DDBJ whole genome shotgun (WGS) entry which is preliminary data.</text>
</comment>
<proteinExistence type="predicted"/>
<evidence type="ECO:0000313" key="1">
    <source>
        <dbReference type="EMBL" id="KAJ2986087.1"/>
    </source>
</evidence>
<accession>A0ACC1P2S3</accession>
<keyword evidence="2" id="KW-1185">Reference proteome</keyword>
<dbReference type="EMBL" id="JANSHE010003439">
    <property type="protein sequence ID" value="KAJ2986087.1"/>
    <property type="molecule type" value="Genomic_DNA"/>
</dbReference>
<organism evidence="1 2">
    <name type="scientific">Trametes sanguinea</name>
    <dbReference type="NCBI Taxonomy" id="158606"/>
    <lineage>
        <taxon>Eukaryota</taxon>
        <taxon>Fungi</taxon>
        <taxon>Dikarya</taxon>
        <taxon>Basidiomycota</taxon>
        <taxon>Agaricomycotina</taxon>
        <taxon>Agaricomycetes</taxon>
        <taxon>Polyporales</taxon>
        <taxon>Polyporaceae</taxon>
        <taxon>Trametes</taxon>
    </lineage>
</organism>
<name>A0ACC1P2S3_9APHY</name>
<gene>
    <name evidence="1" type="ORF">NUW54_g9907</name>
</gene>
<evidence type="ECO:0000313" key="2">
    <source>
        <dbReference type="Proteomes" id="UP001144978"/>
    </source>
</evidence>